<sequence length="271" mass="30874">MARREDHLTSQVSSERRQQVYCGISAEPSHTDPVHVCLATDHLSDTVTEVTFDIDSIVGFASSLAVAKQGFYSSVKEVFAAGNVYPFTNPALETLALDPQLRKTWQHVGGGLSHDPVALTRAYPHMKRRCHAALQGSSQKTLGLREEHRVSWDLFRAIHTAMRGRYLHRVRIPGTPGAEAPFYSLPTPTLLSWLYWNINKFCVGFEMVYSLNDRHFVTWEHTRVMLMLLRCLQFSYTGGLLQRVSGCWRDVWFQPDPRQPDGLRRREGLGF</sequence>
<organism evidence="1">
    <name type="scientific">Aspergillus arachidicola</name>
    <dbReference type="NCBI Taxonomy" id="656916"/>
    <lineage>
        <taxon>Eukaryota</taxon>
        <taxon>Fungi</taxon>
        <taxon>Dikarya</taxon>
        <taxon>Ascomycota</taxon>
        <taxon>Pezizomycotina</taxon>
        <taxon>Eurotiomycetes</taxon>
        <taxon>Eurotiomycetidae</taxon>
        <taxon>Eurotiales</taxon>
        <taxon>Aspergillaceae</taxon>
        <taxon>Aspergillus</taxon>
        <taxon>Aspergillus subgen. Circumdati</taxon>
    </lineage>
</organism>
<accession>A0A5N6XP86</accession>
<gene>
    <name evidence="1" type="ORF">BDV24DRAFT_170483</name>
</gene>
<protein>
    <submittedName>
        <fullName evidence="1">Uncharacterized protein</fullName>
    </submittedName>
</protein>
<dbReference type="AlphaFoldDB" id="A0A5N6XP86"/>
<evidence type="ECO:0000313" key="1">
    <source>
        <dbReference type="EMBL" id="KAE8334166.1"/>
    </source>
</evidence>
<dbReference type="OrthoDB" id="4363340at2759"/>
<reference evidence="1" key="1">
    <citation type="submission" date="2019-04" db="EMBL/GenBank/DDBJ databases">
        <title>Friends and foes A comparative genomics study of 23 Aspergillus species from section Flavi.</title>
        <authorList>
            <consortium name="DOE Joint Genome Institute"/>
            <person name="Kjaerbolling I."/>
            <person name="Vesth T."/>
            <person name="Frisvad J.C."/>
            <person name="Nybo J.L."/>
            <person name="Theobald S."/>
            <person name="Kildgaard S."/>
            <person name="Isbrandt T."/>
            <person name="Kuo A."/>
            <person name="Sato A."/>
            <person name="Lyhne E.K."/>
            <person name="Kogle M.E."/>
            <person name="Wiebenga A."/>
            <person name="Kun R.S."/>
            <person name="Lubbers R.J."/>
            <person name="Makela M.R."/>
            <person name="Barry K."/>
            <person name="Chovatia M."/>
            <person name="Clum A."/>
            <person name="Daum C."/>
            <person name="Haridas S."/>
            <person name="He G."/>
            <person name="LaButti K."/>
            <person name="Lipzen A."/>
            <person name="Mondo S."/>
            <person name="Riley R."/>
            <person name="Salamov A."/>
            <person name="Simmons B.A."/>
            <person name="Magnuson J.K."/>
            <person name="Henrissat B."/>
            <person name="Mortensen U.H."/>
            <person name="Larsen T.O."/>
            <person name="Devries R.P."/>
            <person name="Grigoriev I.V."/>
            <person name="Machida M."/>
            <person name="Baker S.E."/>
            <person name="Andersen M.R."/>
        </authorList>
    </citation>
    <scope>NUCLEOTIDE SEQUENCE</scope>
    <source>
        <strain evidence="1">CBS 117612</strain>
    </source>
</reference>
<dbReference type="Proteomes" id="UP000325558">
    <property type="component" value="Unassembled WGS sequence"/>
</dbReference>
<proteinExistence type="predicted"/>
<dbReference type="EMBL" id="ML737364">
    <property type="protein sequence ID" value="KAE8334166.1"/>
    <property type="molecule type" value="Genomic_DNA"/>
</dbReference>
<name>A0A5N6XP86_9EURO</name>